<dbReference type="Gene3D" id="3.40.50.620">
    <property type="entry name" value="HUPs"/>
    <property type="match status" value="2"/>
</dbReference>
<dbReference type="PANTHER" id="PTHR37940:SF1">
    <property type="entry name" value="LYSINE--TRNA LIGASE"/>
    <property type="match status" value="1"/>
</dbReference>
<reference evidence="13" key="1">
    <citation type="submission" date="2018-05" db="EMBL/GenBank/DDBJ databases">
        <authorList>
            <person name="Lanie J.A."/>
            <person name="Ng W.-L."/>
            <person name="Kazmierczak K.M."/>
            <person name="Andrzejewski T.M."/>
            <person name="Davidsen T.M."/>
            <person name="Wayne K.J."/>
            <person name="Tettelin H."/>
            <person name="Glass J.I."/>
            <person name="Rusch D."/>
            <person name="Podicherti R."/>
            <person name="Tsui H.-C.T."/>
            <person name="Winkler M.E."/>
        </authorList>
    </citation>
    <scope>NUCLEOTIDE SEQUENCE</scope>
</reference>
<comment type="similarity">
    <text evidence="2">Belongs to the class-I aminoacyl-tRNA synthetase family.</text>
</comment>
<dbReference type="GO" id="GO:0005737">
    <property type="term" value="C:cytoplasm"/>
    <property type="evidence" value="ECO:0007669"/>
    <property type="project" value="UniProtKB-SubCell"/>
</dbReference>
<keyword evidence="10" id="KW-0030">Aminoacyl-tRNA synthetase</keyword>
<proteinExistence type="inferred from homology"/>
<dbReference type="GO" id="GO:0004824">
    <property type="term" value="F:lysine-tRNA ligase activity"/>
    <property type="evidence" value="ECO:0007669"/>
    <property type="project" value="UniProtKB-EC"/>
</dbReference>
<dbReference type="InterPro" id="IPR014729">
    <property type="entry name" value="Rossmann-like_a/b/a_fold"/>
</dbReference>
<dbReference type="Gene3D" id="1.10.10.350">
    <property type="match status" value="1"/>
</dbReference>
<evidence type="ECO:0000256" key="9">
    <source>
        <dbReference type="ARBA" id="ARBA00022917"/>
    </source>
</evidence>
<protein>
    <recommendedName>
        <fullName evidence="4">Lysine--tRNA ligase</fullName>
        <ecNumber evidence="3">6.1.1.6</ecNumber>
    </recommendedName>
    <alternativeName>
        <fullName evidence="11">Lysyl-tRNA synthetase</fullName>
    </alternativeName>
</protein>
<dbReference type="NCBIfam" id="TIGR00467">
    <property type="entry name" value="lysS_arch"/>
    <property type="match status" value="1"/>
</dbReference>
<evidence type="ECO:0000256" key="8">
    <source>
        <dbReference type="ARBA" id="ARBA00022840"/>
    </source>
</evidence>
<keyword evidence="9" id="KW-0648">Protein biosynthesis</keyword>
<dbReference type="GO" id="GO:0006430">
    <property type="term" value="P:lysyl-tRNA aminoacylation"/>
    <property type="evidence" value="ECO:0007669"/>
    <property type="project" value="InterPro"/>
</dbReference>
<name>A0A382BZP8_9ZZZZ</name>
<dbReference type="PANTHER" id="PTHR37940">
    <property type="entry name" value="LYSINE--TRNA LIGASE"/>
    <property type="match status" value="1"/>
</dbReference>
<dbReference type="InterPro" id="IPR002904">
    <property type="entry name" value="Lys-tRNA-ligase"/>
</dbReference>
<evidence type="ECO:0000256" key="5">
    <source>
        <dbReference type="ARBA" id="ARBA00022490"/>
    </source>
</evidence>
<evidence type="ECO:0000256" key="6">
    <source>
        <dbReference type="ARBA" id="ARBA00022598"/>
    </source>
</evidence>
<evidence type="ECO:0000313" key="13">
    <source>
        <dbReference type="EMBL" id="SVB19012.1"/>
    </source>
</evidence>
<evidence type="ECO:0000256" key="12">
    <source>
        <dbReference type="ARBA" id="ARBA00048573"/>
    </source>
</evidence>
<evidence type="ECO:0000256" key="1">
    <source>
        <dbReference type="ARBA" id="ARBA00004496"/>
    </source>
</evidence>
<keyword evidence="8" id="KW-0067">ATP-binding</keyword>
<evidence type="ECO:0000256" key="10">
    <source>
        <dbReference type="ARBA" id="ARBA00023146"/>
    </source>
</evidence>
<dbReference type="EMBL" id="UINC01032022">
    <property type="protein sequence ID" value="SVB19012.1"/>
    <property type="molecule type" value="Genomic_DNA"/>
</dbReference>
<evidence type="ECO:0000256" key="11">
    <source>
        <dbReference type="ARBA" id="ARBA00030563"/>
    </source>
</evidence>
<evidence type="ECO:0000256" key="4">
    <source>
        <dbReference type="ARBA" id="ARBA00015745"/>
    </source>
</evidence>
<sequence>MKSQYWADQVADKLIKSKNKKKFTIASGMTPSGTIHFGNFREIITTDLIGRALIDAGAKVRFIYSWDDYDRFRKVPKDMPKQNILKKSLGLPVNRVPNVFGTKHKSYAKYLESELENNVNFVGINPEFINQGDKYPTGIYSKNIKIAFQNRNQIRKILDKYRKEPLSENWYPGNVYCEKCKTDGTKILNYENFSITYSCKCGYKDTFDFRKKGLIKLSWKVDWPMRWAYEKVDFEPGGKDHSTPGSSYTVGKEIVKIFGWTAPDYVMYDFINMKGKMGKMSSSVGNVQSLKDVLKFYIPELARYTFAGRTPKTEIFYPMDEGIFKHYEDFYYTERVAFGKEKVSKKEQTQQERVYRMSIIDKSVKRIPIQPSFKHCVELMNIYGTVSKALTSTGTKTKRDKERYSQVLNCAGNWIKEFASDRYKFTINTVNPKIKLTVDQKSGLNDLVKVLSRNLNEKQLYSEFPKIMDANNLNAKTFFPIIYQILISKTSGPRLAPFILAIGKTKVKKLLNSVK</sequence>
<evidence type="ECO:0000256" key="3">
    <source>
        <dbReference type="ARBA" id="ARBA00013166"/>
    </source>
</evidence>
<comment type="catalytic activity">
    <reaction evidence="12">
        <text>tRNA(Lys) + L-lysine + ATP = L-lysyl-tRNA(Lys) + AMP + diphosphate</text>
        <dbReference type="Rhea" id="RHEA:20792"/>
        <dbReference type="Rhea" id="RHEA-COMP:9696"/>
        <dbReference type="Rhea" id="RHEA-COMP:9697"/>
        <dbReference type="ChEBI" id="CHEBI:30616"/>
        <dbReference type="ChEBI" id="CHEBI:32551"/>
        <dbReference type="ChEBI" id="CHEBI:33019"/>
        <dbReference type="ChEBI" id="CHEBI:78442"/>
        <dbReference type="ChEBI" id="CHEBI:78529"/>
        <dbReference type="ChEBI" id="CHEBI:456215"/>
        <dbReference type="EC" id="6.1.1.6"/>
    </reaction>
</comment>
<evidence type="ECO:0000256" key="7">
    <source>
        <dbReference type="ARBA" id="ARBA00022741"/>
    </source>
</evidence>
<keyword evidence="6" id="KW-0436">Ligase</keyword>
<dbReference type="Gene3D" id="1.10.10.770">
    <property type="match status" value="1"/>
</dbReference>
<dbReference type="InterPro" id="IPR042078">
    <property type="entry name" value="Lys-tRNA-ligase_SC_fold"/>
</dbReference>
<dbReference type="GO" id="GO:0005524">
    <property type="term" value="F:ATP binding"/>
    <property type="evidence" value="ECO:0007669"/>
    <property type="project" value="UniProtKB-KW"/>
</dbReference>
<dbReference type="InterPro" id="IPR020751">
    <property type="entry name" value="aa-tRNA-synth_I_codon-bd_sub2"/>
</dbReference>
<dbReference type="SUPFAM" id="SSF48163">
    <property type="entry name" value="An anticodon-binding domain of class I aminoacyl-tRNA synthetases"/>
    <property type="match status" value="1"/>
</dbReference>
<dbReference type="Gene3D" id="6.10.20.10">
    <property type="entry name" value="Lysine tRNA ligase, stem contact fold domain"/>
    <property type="match status" value="1"/>
</dbReference>
<dbReference type="AlphaFoldDB" id="A0A382BZP8"/>
<dbReference type="SUPFAM" id="SSF52374">
    <property type="entry name" value="Nucleotidylyl transferase"/>
    <property type="match status" value="1"/>
</dbReference>
<gene>
    <name evidence="13" type="ORF">METZ01_LOCUS171866</name>
</gene>
<dbReference type="HAMAP" id="MF_00177">
    <property type="entry name" value="Lys_tRNA_synth_class1"/>
    <property type="match status" value="1"/>
</dbReference>
<dbReference type="Pfam" id="PF01921">
    <property type="entry name" value="tRNA-synt_1f"/>
    <property type="match status" value="1"/>
</dbReference>
<accession>A0A382BZP8</accession>
<keyword evidence="7" id="KW-0547">Nucleotide-binding</keyword>
<evidence type="ECO:0000256" key="2">
    <source>
        <dbReference type="ARBA" id="ARBA00005594"/>
    </source>
</evidence>
<dbReference type="EC" id="6.1.1.6" evidence="3"/>
<keyword evidence="5" id="KW-0963">Cytoplasm</keyword>
<organism evidence="13">
    <name type="scientific">marine metagenome</name>
    <dbReference type="NCBI Taxonomy" id="408172"/>
    <lineage>
        <taxon>unclassified sequences</taxon>
        <taxon>metagenomes</taxon>
        <taxon>ecological metagenomes</taxon>
    </lineage>
</organism>
<comment type="subcellular location">
    <subcellularLocation>
        <location evidence="1">Cytoplasm</location>
    </subcellularLocation>
</comment>
<dbReference type="GO" id="GO:0000049">
    <property type="term" value="F:tRNA binding"/>
    <property type="evidence" value="ECO:0007669"/>
    <property type="project" value="InterPro"/>
</dbReference>
<dbReference type="InterPro" id="IPR008925">
    <property type="entry name" value="aa_tRNA-synth_I_cd-bd_sf"/>
</dbReference>